<gene>
    <name evidence="1" type="ORF">G3M58_09130</name>
</gene>
<sequence length="26" mass="2933">MRIATYNVNSITARLPRLLAWLESSG</sequence>
<dbReference type="AlphaFoldDB" id="A0A6G3WMB9"/>
<reference evidence="1" key="1">
    <citation type="submission" date="2020-01" db="EMBL/GenBank/DDBJ databases">
        <title>Insect and environment-associated Actinomycetes.</title>
        <authorList>
            <person name="Currrie C."/>
            <person name="Chevrette M."/>
            <person name="Carlson C."/>
            <person name="Stubbendieck R."/>
            <person name="Wendt-Pienkowski E."/>
        </authorList>
    </citation>
    <scope>NUCLEOTIDE SEQUENCE</scope>
    <source>
        <strain evidence="1">SID7499</strain>
    </source>
</reference>
<proteinExistence type="predicted"/>
<dbReference type="SUPFAM" id="SSF56219">
    <property type="entry name" value="DNase I-like"/>
    <property type="match status" value="1"/>
</dbReference>
<organism evidence="1">
    <name type="scientific">Streptomyces sp. SID7499</name>
    <dbReference type="NCBI Taxonomy" id="2706086"/>
    <lineage>
        <taxon>Bacteria</taxon>
        <taxon>Bacillati</taxon>
        <taxon>Actinomycetota</taxon>
        <taxon>Actinomycetes</taxon>
        <taxon>Kitasatosporales</taxon>
        <taxon>Streptomycetaceae</taxon>
        <taxon>Streptomyces</taxon>
    </lineage>
</organism>
<evidence type="ECO:0000313" key="1">
    <source>
        <dbReference type="EMBL" id="NEE06604.1"/>
    </source>
</evidence>
<accession>A0A6G3WMB9</accession>
<name>A0A6G3WMB9_9ACTN</name>
<feature type="non-terminal residue" evidence="1">
    <location>
        <position position="26"/>
    </location>
</feature>
<dbReference type="InterPro" id="IPR036691">
    <property type="entry name" value="Endo/exonu/phosph_ase_sf"/>
</dbReference>
<comment type="caution">
    <text evidence="1">The sequence shown here is derived from an EMBL/GenBank/DDBJ whole genome shotgun (WGS) entry which is preliminary data.</text>
</comment>
<protein>
    <submittedName>
        <fullName evidence="1">Exodeoxyribonuclease III</fullName>
    </submittedName>
</protein>
<dbReference type="EMBL" id="JAAGMN010001024">
    <property type="protein sequence ID" value="NEE06604.1"/>
    <property type="molecule type" value="Genomic_DNA"/>
</dbReference>